<feature type="domain" description="DUF4817" evidence="1">
    <location>
        <begin position="6"/>
        <end position="56"/>
    </location>
</feature>
<dbReference type="InParanoid" id="A0A6P7GYT8"/>
<evidence type="ECO:0000313" key="2">
    <source>
        <dbReference type="RefSeq" id="XP_028154599.1"/>
    </source>
</evidence>
<evidence type="ECO:0000259" key="1">
    <source>
        <dbReference type="Pfam" id="PF16087"/>
    </source>
</evidence>
<dbReference type="PANTHER" id="PTHR47326:SF1">
    <property type="entry name" value="HTH PSQ-TYPE DOMAIN-CONTAINING PROTEIN"/>
    <property type="match status" value="1"/>
</dbReference>
<feature type="non-terminal residue" evidence="2">
    <location>
        <position position="151"/>
    </location>
</feature>
<reference evidence="2" key="1">
    <citation type="submission" date="2025-08" db="UniProtKB">
        <authorList>
            <consortium name="RefSeq"/>
        </authorList>
    </citation>
    <scope>IDENTIFICATION</scope>
    <source>
        <tissue evidence="2">Whole insect</tissue>
    </source>
</reference>
<proteinExistence type="predicted"/>
<sequence>MYTNAEMADMHFVYGMANGNCRQARRLYAEKYPQRITPHHSVFARIHNRLSETGMLKRNSNSTGRFRTVRNVMVEQAILDEIDVHPETSTRIIANTLNIHSSVWQVLKEQQLYPYQIQRVQALLPRDFPQRARFCEWLTHEMRQNPQFLNN</sequence>
<dbReference type="AlphaFoldDB" id="A0A6P7GYT8"/>
<dbReference type="Pfam" id="PF16087">
    <property type="entry name" value="DUF4817"/>
    <property type="match status" value="1"/>
</dbReference>
<protein>
    <submittedName>
        <fullName evidence="2">Uncharacterized protein LOC114348179</fullName>
    </submittedName>
</protein>
<dbReference type="InterPro" id="IPR032135">
    <property type="entry name" value="DUF4817"/>
</dbReference>
<organism evidence="2">
    <name type="scientific">Diabrotica virgifera virgifera</name>
    <name type="common">western corn rootworm</name>
    <dbReference type="NCBI Taxonomy" id="50390"/>
    <lineage>
        <taxon>Eukaryota</taxon>
        <taxon>Metazoa</taxon>
        <taxon>Ecdysozoa</taxon>
        <taxon>Arthropoda</taxon>
        <taxon>Hexapoda</taxon>
        <taxon>Insecta</taxon>
        <taxon>Pterygota</taxon>
        <taxon>Neoptera</taxon>
        <taxon>Endopterygota</taxon>
        <taxon>Coleoptera</taxon>
        <taxon>Polyphaga</taxon>
        <taxon>Cucujiformia</taxon>
        <taxon>Chrysomeloidea</taxon>
        <taxon>Chrysomelidae</taxon>
        <taxon>Galerucinae</taxon>
        <taxon>Diabroticina</taxon>
        <taxon>Diabroticites</taxon>
        <taxon>Diabrotica</taxon>
    </lineage>
</organism>
<dbReference type="PANTHER" id="PTHR47326">
    <property type="entry name" value="TRANSPOSABLE ELEMENT TC3 TRANSPOSASE-LIKE PROTEIN"/>
    <property type="match status" value="1"/>
</dbReference>
<gene>
    <name evidence="2" type="primary">LOC114348179</name>
</gene>
<name>A0A6P7GYT8_DIAVI</name>
<accession>A0A6P7GYT8</accession>
<dbReference type="RefSeq" id="XP_028154599.1">
    <property type="nucleotide sequence ID" value="XM_028298798.1"/>
</dbReference>